<accession>A0A1H0C8T3</accession>
<evidence type="ECO:0000313" key="3">
    <source>
        <dbReference type="Proteomes" id="UP000198704"/>
    </source>
</evidence>
<dbReference type="PANTHER" id="PTHR43157">
    <property type="entry name" value="PHOSPHATIDYLINOSITOL-GLYCAN BIOSYNTHESIS CLASS F PROTEIN-RELATED"/>
    <property type="match status" value="1"/>
</dbReference>
<dbReference type="AlphaFoldDB" id="A0A1H0C8T3"/>
<sequence>MPETRWTKRAMRSQTGRLAIVTGATSGIGYEAALALAGAGAEVILAARDAAKAERAMASIRRQHPDATLTAQPLDTARLASVRAFGERWRSGGRPIDILLLNAGIATVPRREETVDGFERQLGTNYLGHFALTGLLLPFVARGPASRIVAVASLAHRSGRIRFDDLQARHSYGPQRAYRQSKLAMLMFGLELDRRLRAANSPIRSIPVHPGAARTDVFRRGDRAGPVQRLAGHAIFSVIGQSAAQGALPLLYASTAPDAEGGTYYGPDGLWELRGHPTRAAIAAQARDRAAAERLWSVSEALTGIACSV</sequence>
<dbReference type="OrthoDB" id="109589at2"/>
<evidence type="ECO:0000256" key="1">
    <source>
        <dbReference type="ARBA" id="ARBA00023002"/>
    </source>
</evidence>
<dbReference type="InterPro" id="IPR002347">
    <property type="entry name" value="SDR_fam"/>
</dbReference>
<evidence type="ECO:0000313" key="2">
    <source>
        <dbReference type="EMBL" id="SDN54288.1"/>
    </source>
</evidence>
<dbReference type="InterPro" id="IPR036291">
    <property type="entry name" value="NAD(P)-bd_dom_sf"/>
</dbReference>
<dbReference type="RefSeq" id="WP_091717161.1">
    <property type="nucleotide sequence ID" value="NZ_FNHS01000009.1"/>
</dbReference>
<organism evidence="2 3">
    <name type="scientific">Methylobacterium phyllostachyos</name>
    <dbReference type="NCBI Taxonomy" id="582672"/>
    <lineage>
        <taxon>Bacteria</taxon>
        <taxon>Pseudomonadati</taxon>
        <taxon>Pseudomonadota</taxon>
        <taxon>Alphaproteobacteria</taxon>
        <taxon>Hyphomicrobiales</taxon>
        <taxon>Methylobacteriaceae</taxon>
        <taxon>Methylobacterium</taxon>
    </lineage>
</organism>
<gene>
    <name evidence="2" type="ORF">SAMN05216360_10966</name>
</gene>
<protein>
    <submittedName>
        <fullName evidence="2">Short-chain dehydrogenase</fullName>
    </submittedName>
</protein>
<dbReference type="NCBIfam" id="NF004846">
    <property type="entry name" value="PRK06197.1"/>
    <property type="match status" value="1"/>
</dbReference>
<dbReference type="Proteomes" id="UP000198704">
    <property type="component" value="Unassembled WGS sequence"/>
</dbReference>
<proteinExistence type="predicted"/>
<dbReference type="Gene3D" id="3.40.50.720">
    <property type="entry name" value="NAD(P)-binding Rossmann-like Domain"/>
    <property type="match status" value="1"/>
</dbReference>
<keyword evidence="3" id="KW-1185">Reference proteome</keyword>
<dbReference type="SUPFAM" id="SSF51735">
    <property type="entry name" value="NAD(P)-binding Rossmann-fold domains"/>
    <property type="match status" value="1"/>
</dbReference>
<dbReference type="STRING" id="582672.SAMN05216360_10966"/>
<dbReference type="NCBIfam" id="NF004513">
    <property type="entry name" value="PRK05854.1"/>
    <property type="match status" value="1"/>
</dbReference>
<dbReference type="EMBL" id="FNHS01000009">
    <property type="protein sequence ID" value="SDN54288.1"/>
    <property type="molecule type" value="Genomic_DNA"/>
</dbReference>
<reference evidence="3" key="1">
    <citation type="submission" date="2016-10" db="EMBL/GenBank/DDBJ databases">
        <authorList>
            <person name="Varghese N."/>
            <person name="Submissions S."/>
        </authorList>
    </citation>
    <scope>NUCLEOTIDE SEQUENCE [LARGE SCALE GENOMIC DNA]</scope>
    <source>
        <strain evidence="3">BL47</strain>
    </source>
</reference>
<keyword evidence="1" id="KW-0560">Oxidoreductase</keyword>
<dbReference type="Pfam" id="PF00106">
    <property type="entry name" value="adh_short"/>
    <property type="match status" value="1"/>
</dbReference>
<dbReference type="PANTHER" id="PTHR43157:SF31">
    <property type="entry name" value="PHOSPHATIDYLINOSITOL-GLYCAN BIOSYNTHESIS CLASS F PROTEIN"/>
    <property type="match status" value="1"/>
</dbReference>
<dbReference type="PRINTS" id="PR00081">
    <property type="entry name" value="GDHRDH"/>
</dbReference>
<name>A0A1H0C8T3_9HYPH</name>
<dbReference type="GO" id="GO:0016491">
    <property type="term" value="F:oxidoreductase activity"/>
    <property type="evidence" value="ECO:0007669"/>
    <property type="project" value="UniProtKB-KW"/>
</dbReference>